<evidence type="ECO:0000313" key="2">
    <source>
        <dbReference type="EMBL" id="KXZ44289.1"/>
    </source>
</evidence>
<organism evidence="2 3">
    <name type="scientific">Gonium pectorale</name>
    <name type="common">Green alga</name>
    <dbReference type="NCBI Taxonomy" id="33097"/>
    <lineage>
        <taxon>Eukaryota</taxon>
        <taxon>Viridiplantae</taxon>
        <taxon>Chlorophyta</taxon>
        <taxon>core chlorophytes</taxon>
        <taxon>Chlorophyceae</taxon>
        <taxon>CS clade</taxon>
        <taxon>Chlamydomonadales</taxon>
        <taxon>Volvocaceae</taxon>
        <taxon>Gonium</taxon>
    </lineage>
</organism>
<dbReference type="Gene3D" id="3.90.79.10">
    <property type="entry name" value="Nucleoside Triphosphate Pyrophosphohydrolase"/>
    <property type="match status" value="1"/>
</dbReference>
<dbReference type="GO" id="GO:0003735">
    <property type="term" value="F:structural constituent of ribosome"/>
    <property type="evidence" value="ECO:0007669"/>
    <property type="project" value="InterPro"/>
</dbReference>
<gene>
    <name evidence="2" type="ORF">GPECTOR_70g520</name>
</gene>
<evidence type="ECO:0000256" key="1">
    <source>
        <dbReference type="SAM" id="MobiDB-lite"/>
    </source>
</evidence>
<dbReference type="AlphaFoldDB" id="A0A150G334"/>
<dbReference type="PANTHER" id="PTHR13124">
    <property type="entry name" value="39S RIBOSOMAL PROTEIN L46, MITOCHONDRIAL PRECURSOR-RELATED"/>
    <property type="match status" value="1"/>
</dbReference>
<feature type="compositionally biased region" description="Low complexity" evidence="1">
    <location>
        <begin position="357"/>
        <end position="376"/>
    </location>
</feature>
<dbReference type="EMBL" id="LSYV01000071">
    <property type="protein sequence ID" value="KXZ44289.1"/>
    <property type="molecule type" value="Genomic_DNA"/>
</dbReference>
<dbReference type="InterPro" id="IPR040008">
    <property type="entry name" value="Ribosomal_mL46"/>
</dbReference>
<dbReference type="OrthoDB" id="414075at2759"/>
<dbReference type="GO" id="GO:0005762">
    <property type="term" value="C:mitochondrial large ribosomal subunit"/>
    <property type="evidence" value="ECO:0007669"/>
    <property type="project" value="TreeGrafter"/>
</dbReference>
<comment type="caution">
    <text evidence="2">The sequence shown here is derived from an EMBL/GenBank/DDBJ whole genome shotgun (WGS) entry which is preliminary data.</text>
</comment>
<dbReference type="SMART" id="SM00015">
    <property type="entry name" value="IQ"/>
    <property type="match status" value="1"/>
</dbReference>
<keyword evidence="3" id="KW-1185">Reference proteome</keyword>
<dbReference type="Pfam" id="PF00612">
    <property type="entry name" value="IQ"/>
    <property type="match status" value="1"/>
</dbReference>
<dbReference type="Gene3D" id="1.20.5.190">
    <property type="match status" value="1"/>
</dbReference>
<reference evidence="3" key="1">
    <citation type="journal article" date="2016" name="Nat. Commun.">
        <title>The Gonium pectorale genome demonstrates co-option of cell cycle regulation during the evolution of multicellularity.</title>
        <authorList>
            <person name="Hanschen E.R."/>
            <person name="Marriage T.N."/>
            <person name="Ferris P.J."/>
            <person name="Hamaji T."/>
            <person name="Toyoda A."/>
            <person name="Fujiyama A."/>
            <person name="Neme R."/>
            <person name="Noguchi H."/>
            <person name="Minakuchi Y."/>
            <person name="Suzuki M."/>
            <person name="Kawai-Toyooka H."/>
            <person name="Smith D.R."/>
            <person name="Sparks H."/>
            <person name="Anderson J."/>
            <person name="Bakaric R."/>
            <person name="Luria V."/>
            <person name="Karger A."/>
            <person name="Kirschner M.W."/>
            <person name="Durand P.M."/>
            <person name="Michod R.E."/>
            <person name="Nozaki H."/>
            <person name="Olson B.J."/>
        </authorList>
    </citation>
    <scope>NUCLEOTIDE SEQUENCE [LARGE SCALE GENOMIC DNA]</scope>
    <source>
        <strain evidence="3">NIES-2863</strain>
    </source>
</reference>
<dbReference type="CDD" id="cd23767">
    <property type="entry name" value="IQCD"/>
    <property type="match status" value="1"/>
</dbReference>
<dbReference type="PANTHER" id="PTHR13124:SF12">
    <property type="entry name" value="LARGE RIBOSOMAL SUBUNIT PROTEIN ML46"/>
    <property type="match status" value="1"/>
</dbReference>
<accession>A0A150G334</accession>
<sequence>MPPSRRPAFGVRPSQITSQISAVQRHRAATLIQAAWRGFRVRRLYLRLIVWRLRPPPQELPTGHVYRGAWQLPPIPDLPAVSLFSQLGRPSHFHARARRVYFGMERPPRSASAPGSRVPGPPLRLTVPRRAEADVPMSEVERILAGGFWRDEPPPPAEAGPGGRERRSAGEEGLSMYMRAKMKQEEREAEEALQMLAYEPHDLKHVLGSLKERTLERLGSLGRSIGGTLLGRGHGGGAAADTAAAPGACGAFTSGSGAGAAGSGITLFGSVGRLARSLPRIGGEPRLWAAGGGARHRAVGSESDPAAKKKEQDTRSFVPVPTVTGADARGDLRSMRRCLTDSLYLLVRNAAAATAATGGRTGATAAGGKSGAAASGDAGGGWGFPTAAHTGEESISDTAHRALFSSLSRSHPVYFIGNAPMAHLPARPKGNTFFLLAQAVDDPWDTKVATAGAQEYAWLTKQELLTGGYLTDARLRELVSKML</sequence>
<proteinExistence type="predicted"/>
<protein>
    <submittedName>
        <fullName evidence="2">Uncharacterized protein</fullName>
    </submittedName>
</protein>
<evidence type="ECO:0000313" key="3">
    <source>
        <dbReference type="Proteomes" id="UP000075714"/>
    </source>
</evidence>
<dbReference type="Proteomes" id="UP000075714">
    <property type="component" value="Unassembled WGS sequence"/>
</dbReference>
<name>A0A150G334_GONPE</name>
<feature type="region of interest" description="Disordered" evidence="1">
    <location>
        <begin position="357"/>
        <end position="377"/>
    </location>
</feature>
<dbReference type="InterPro" id="IPR000048">
    <property type="entry name" value="IQ_motif_EF-hand-BS"/>
</dbReference>
<dbReference type="STRING" id="33097.A0A150G334"/>
<feature type="region of interest" description="Disordered" evidence="1">
    <location>
        <begin position="147"/>
        <end position="169"/>
    </location>
</feature>
<feature type="compositionally biased region" description="Basic and acidic residues" evidence="1">
    <location>
        <begin position="305"/>
        <end position="314"/>
    </location>
</feature>
<dbReference type="PROSITE" id="PS50096">
    <property type="entry name" value="IQ"/>
    <property type="match status" value="1"/>
</dbReference>
<feature type="region of interest" description="Disordered" evidence="1">
    <location>
        <begin position="292"/>
        <end position="322"/>
    </location>
</feature>